<sequence length="152" mass="18004">MEIIPPVLVLDKWKLILVTHDECIFYANDRKRRIWVNNEKMSLQKKGNSQLIMVNEFLSETCGRLKLNEEEITRNPDVLMEAHYYLRPELGANSNSDEEILHVAEMYKKDFALKNHSFLNIVTDQTIHSRLIKYKFEMAVDYRSIARVLDFI</sequence>
<proteinExistence type="predicted"/>
<evidence type="ECO:0000313" key="1">
    <source>
        <dbReference type="EMBL" id="RHZ79657.1"/>
    </source>
</evidence>
<dbReference type="OrthoDB" id="2441908at2759"/>
<keyword evidence="2" id="KW-1185">Reference proteome</keyword>
<protein>
    <submittedName>
        <fullName evidence="1">Uncharacterized protein</fullName>
    </submittedName>
</protein>
<comment type="caution">
    <text evidence="1">The sequence shown here is derived from an EMBL/GenBank/DDBJ whole genome shotgun (WGS) entry which is preliminary data.</text>
</comment>
<dbReference type="AlphaFoldDB" id="A0A397IX73"/>
<reference evidence="1 2" key="1">
    <citation type="submission" date="2018-08" db="EMBL/GenBank/DDBJ databases">
        <title>Genome and evolution of the arbuscular mycorrhizal fungus Diversispora epigaea (formerly Glomus versiforme) and its bacterial endosymbionts.</title>
        <authorList>
            <person name="Sun X."/>
            <person name="Fei Z."/>
            <person name="Harrison M."/>
        </authorList>
    </citation>
    <scope>NUCLEOTIDE SEQUENCE [LARGE SCALE GENOMIC DNA]</scope>
    <source>
        <strain evidence="1 2">IT104</strain>
    </source>
</reference>
<accession>A0A397IX73</accession>
<gene>
    <name evidence="1" type="ORF">Glove_142g53</name>
</gene>
<dbReference type="EMBL" id="PQFF01000133">
    <property type="protein sequence ID" value="RHZ79657.1"/>
    <property type="molecule type" value="Genomic_DNA"/>
</dbReference>
<name>A0A397IX73_9GLOM</name>
<organism evidence="1 2">
    <name type="scientific">Diversispora epigaea</name>
    <dbReference type="NCBI Taxonomy" id="1348612"/>
    <lineage>
        <taxon>Eukaryota</taxon>
        <taxon>Fungi</taxon>
        <taxon>Fungi incertae sedis</taxon>
        <taxon>Mucoromycota</taxon>
        <taxon>Glomeromycotina</taxon>
        <taxon>Glomeromycetes</taxon>
        <taxon>Diversisporales</taxon>
        <taxon>Diversisporaceae</taxon>
        <taxon>Diversispora</taxon>
    </lineage>
</organism>
<evidence type="ECO:0000313" key="2">
    <source>
        <dbReference type="Proteomes" id="UP000266861"/>
    </source>
</evidence>
<dbReference type="Proteomes" id="UP000266861">
    <property type="component" value="Unassembled WGS sequence"/>
</dbReference>